<proteinExistence type="inferred from homology"/>
<feature type="domain" description="SAM-dependent MTase RsmB/NOP-type" evidence="7">
    <location>
        <begin position="123"/>
        <end position="412"/>
    </location>
</feature>
<dbReference type="PANTHER" id="PTHR22807">
    <property type="entry name" value="NOP2 YEAST -RELATED NOL1/NOP2/FMU SUN DOMAIN-CONTAINING"/>
    <property type="match status" value="1"/>
</dbReference>
<feature type="active site" description="Nucleophile" evidence="5">
    <location>
        <position position="346"/>
    </location>
</feature>
<feature type="compositionally biased region" description="Basic and acidic residues" evidence="6">
    <location>
        <begin position="502"/>
        <end position="517"/>
    </location>
</feature>
<dbReference type="OrthoDB" id="435282at2759"/>
<feature type="binding site" evidence="5">
    <location>
        <begin position="235"/>
        <end position="241"/>
    </location>
    <ligand>
        <name>S-adenosyl-L-methionine</name>
        <dbReference type="ChEBI" id="CHEBI:59789"/>
    </ligand>
</feature>
<keyword evidence="2 5" id="KW-0808">Transferase</keyword>
<evidence type="ECO:0000256" key="1">
    <source>
        <dbReference type="ARBA" id="ARBA00022603"/>
    </source>
</evidence>
<evidence type="ECO:0000256" key="3">
    <source>
        <dbReference type="ARBA" id="ARBA00022691"/>
    </source>
</evidence>
<evidence type="ECO:0000256" key="5">
    <source>
        <dbReference type="PROSITE-ProRule" id="PRU01023"/>
    </source>
</evidence>
<protein>
    <submittedName>
        <fullName evidence="8">NSUN5</fullName>
        <ecNumber evidence="8">2.1.1.311</ecNumber>
    </submittedName>
</protein>
<dbReference type="InterPro" id="IPR049560">
    <property type="entry name" value="MeTrfase_RsmB-F_NOP2_cat"/>
</dbReference>
<dbReference type="PRINTS" id="PR02008">
    <property type="entry name" value="RCMTFAMILY"/>
</dbReference>
<name>A0A6J8AZE3_MYTCO</name>
<dbReference type="GO" id="GO:0008173">
    <property type="term" value="F:RNA methyltransferase activity"/>
    <property type="evidence" value="ECO:0007669"/>
    <property type="project" value="InterPro"/>
</dbReference>
<dbReference type="PROSITE" id="PS51686">
    <property type="entry name" value="SAM_MT_RSMB_NOP"/>
    <property type="match status" value="1"/>
</dbReference>
<comment type="similarity">
    <text evidence="5">Belongs to the class I-like SAM-binding methyltransferase superfamily. RsmB/NOP family.</text>
</comment>
<gene>
    <name evidence="8" type="ORF">MCOR_13353</name>
</gene>
<dbReference type="InterPro" id="IPR001678">
    <property type="entry name" value="MeTrfase_RsmB-F_NOP2_dom"/>
</dbReference>
<keyword evidence="4 5" id="KW-0694">RNA-binding</keyword>
<dbReference type="InterPro" id="IPR049561">
    <property type="entry name" value="NSUN5_7_fdxn-like"/>
</dbReference>
<comment type="caution">
    <text evidence="5">Lacks conserved residue(s) required for the propagation of feature annotation.</text>
</comment>
<feature type="binding site" evidence="5">
    <location>
        <position position="291"/>
    </location>
    <ligand>
        <name>S-adenosyl-L-methionine</name>
        <dbReference type="ChEBI" id="CHEBI:59789"/>
    </ligand>
</feature>
<keyword evidence="1 5" id="KW-0489">Methyltransferase</keyword>
<feature type="compositionally biased region" description="Basic residues" evidence="6">
    <location>
        <begin position="518"/>
        <end position="532"/>
    </location>
</feature>
<dbReference type="GO" id="GO:0070475">
    <property type="term" value="P:rRNA base methylation"/>
    <property type="evidence" value="ECO:0007669"/>
    <property type="project" value="TreeGrafter"/>
</dbReference>
<feature type="binding site" evidence="5">
    <location>
        <position position="259"/>
    </location>
    <ligand>
        <name>S-adenosyl-L-methionine</name>
        <dbReference type="ChEBI" id="CHEBI:59789"/>
    </ligand>
</feature>
<dbReference type="GO" id="GO:0003723">
    <property type="term" value="F:RNA binding"/>
    <property type="evidence" value="ECO:0007669"/>
    <property type="project" value="UniProtKB-UniRule"/>
</dbReference>
<dbReference type="Gene3D" id="3.30.70.1170">
    <property type="entry name" value="Sun protein, domain 3"/>
    <property type="match status" value="1"/>
</dbReference>
<keyword evidence="9" id="KW-1185">Reference proteome</keyword>
<dbReference type="InterPro" id="IPR048889">
    <property type="entry name" value="NSUN5_RCM1_N"/>
</dbReference>
<feature type="compositionally biased region" description="Basic residues" evidence="6">
    <location>
        <begin position="436"/>
        <end position="447"/>
    </location>
</feature>
<dbReference type="Proteomes" id="UP000507470">
    <property type="component" value="Unassembled WGS sequence"/>
</dbReference>
<keyword evidence="3 5" id="KW-0949">S-adenosyl-L-methionine</keyword>
<dbReference type="Pfam" id="PF21148">
    <property type="entry name" value="NSUN5_fdxn-like"/>
    <property type="match status" value="1"/>
</dbReference>
<evidence type="ECO:0000256" key="6">
    <source>
        <dbReference type="SAM" id="MobiDB-lite"/>
    </source>
</evidence>
<evidence type="ECO:0000313" key="8">
    <source>
        <dbReference type="EMBL" id="CAC5376858.1"/>
    </source>
</evidence>
<evidence type="ECO:0000259" key="7">
    <source>
        <dbReference type="PROSITE" id="PS51686"/>
    </source>
</evidence>
<dbReference type="SUPFAM" id="SSF53335">
    <property type="entry name" value="S-adenosyl-L-methionine-dependent methyltransferases"/>
    <property type="match status" value="1"/>
</dbReference>
<reference evidence="8 9" key="1">
    <citation type="submission" date="2020-06" db="EMBL/GenBank/DDBJ databases">
        <authorList>
            <person name="Li R."/>
            <person name="Bekaert M."/>
        </authorList>
    </citation>
    <scope>NUCLEOTIDE SEQUENCE [LARGE SCALE GENOMIC DNA]</scope>
    <source>
        <strain evidence="9">wild</strain>
    </source>
</reference>
<evidence type="ECO:0000256" key="2">
    <source>
        <dbReference type="ARBA" id="ARBA00022679"/>
    </source>
</evidence>
<dbReference type="AlphaFoldDB" id="A0A6J8AZE3"/>
<accession>A0A6J8AZE3</accession>
<dbReference type="EMBL" id="CACVKT020002232">
    <property type="protein sequence ID" value="CAC5376858.1"/>
    <property type="molecule type" value="Genomic_DNA"/>
</dbReference>
<dbReference type="InterPro" id="IPR023267">
    <property type="entry name" value="RCMT"/>
</dbReference>
<organism evidence="8 9">
    <name type="scientific">Mytilus coruscus</name>
    <name type="common">Sea mussel</name>
    <dbReference type="NCBI Taxonomy" id="42192"/>
    <lineage>
        <taxon>Eukaryota</taxon>
        <taxon>Metazoa</taxon>
        <taxon>Spiralia</taxon>
        <taxon>Lophotrochozoa</taxon>
        <taxon>Mollusca</taxon>
        <taxon>Bivalvia</taxon>
        <taxon>Autobranchia</taxon>
        <taxon>Pteriomorphia</taxon>
        <taxon>Mytilida</taxon>
        <taxon>Mytiloidea</taxon>
        <taxon>Mytilidae</taxon>
        <taxon>Mytilinae</taxon>
        <taxon>Mytilus</taxon>
    </lineage>
</organism>
<dbReference type="GO" id="GO:0005730">
    <property type="term" value="C:nucleolus"/>
    <property type="evidence" value="ECO:0007669"/>
    <property type="project" value="TreeGrafter"/>
</dbReference>
<dbReference type="Gene3D" id="3.40.50.150">
    <property type="entry name" value="Vaccinia Virus protein VP39"/>
    <property type="match status" value="1"/>
</dbReference>
<sequence>MNLYIEGAKVLNAVKQKKSSVKTLVYSSQYDNKKQLLALVCETLRYGSYLSDIADQVDLLKTEHLLKYDNSLAEVLLFDFLIGKKGLVRAGRLKQTMTRHKTDIQKAYQKICEEAGVTSLSEVMDDQDISLPRYVRVNLIKTTVEAVISTLESEWEYVVSPATNMKRFRKTIKEFEKHHFTRDLHLPDVLVFPPGTDFHDHELMLKGEIILQDKASCFPAHILNPTEGSVVIDCCAAPGNKTSHVASLMKNHGKIFAFDKDGRRMATLQELTSVAGVNLCHHQMSGLSKIDPSCSGSGIVSRMNKFTDDDDSSAADRLESLSNFQALILEQAMKFPNVKTIVYSTCSIHSQENEEVVENVYEKYQDMFDLCNIMPDWPIRGIEGYEHSDHFLRMTPETSLTNGFFIACFKRKDNVKSNRKNDVDLNAEEESNMASKAKKSKKHKKSKLKEEESNVQDDDDEIVNIDEIDYNDSHIGAKVENDTDLCVDVEGVKKVKKHKRKHEEDNENKTTDNDCHFPSKKHKHKHKNKNDS</sequence>
<feature type="region of interest" description="Disordered" evidence="6">
    <location>
        <begin position="424"/>
        <end position="460"/>
    </location>
</feature>
<dbReference type="EC" id="2.1.1.311" evidence="8"/>
<dbReference type="InterPro" id="IPR029063">
    <property type="entry name" value="SAM-dependent_MTases_sf"/>
</dbReference>
<evidence type="ECO:0000256" key="4">
    <source>
        <dbReference type="ARBA" id="ARBA00022884"/>
    </source>
</evidence>
<dbReference type="Pfam" id="PF01189">
    <property type="entry name" value="Methyltr_RsmB-F"/>
    <property type="match status" value="1"/>
</dbReference>
<dbReference type="Pfam" id="PF21153">
    <property type="entry name" value="NSUN5_N"/>
    <property type="match status" value="1"/>
</dbReference>
<evidence type="ECO:0000313" key="9">
    <source>
        <dbReference type="Proteomes" id="UP000507470"/>
    </source>
</evidence>
<feature type="region of interest" description="Disordered" evidence="6">
    <location>
        <begin position="491"/>
        <end position="532"/>
    </location>
</feature>
<dbReference type="PANTHER" id="PTHR22807:SF4">
    <property type="entry name" value="28S RRNA (CYTOSINE-C(5))-METHYLTRANSFERASE"/>
    <property type="match status" value="1"/>
</dbReference>